<dbReference type="AlphaFoldDB" id="A0A6L9MFJ1"/>
<dbReference type="SUPFAM" id="SSF52540">
    <property type="entry name" value="P-loop containing nucleoside triphosphate hydrolases"/>
    <property type="match status" value="1"/>
</dbReference>
<comment type="similarity">
    <text evidence="1">Belongs to the ABC transporter superfamily.</text>
</comment>
<evidence type="ECO:0000259" key="6">
    <source>
        <dbReference type="PROSITE" id="PS50893"/>
    </source>
</evidence>
<keyword evidence="2" id="KW-0813">Transport</keyword>
<comment type="caution">
    <text evidence="7">The sequence shown here is derived from an EMBL/GenBank/DDBJ whole genome shotgun (WGS) entry which is preliminary data.</text>
</comment>
<dbReference type="PANTHER" id="PTHR43820:SF2">
    <property type="entry name" value="ABC TRANSPORTER ATP-BINDING PROTEIN"/>
    <property type="match status" value="1"/>
</dbReference>
<dbReference type="PROSITE" id="PS00211">
    <property type="entry name" value="ABC_TRANSPORTER_1"/>
    <property type="match status" value="1"/>
</dbReference>
<dbReference type="GO" id="GO:0015807">
    <property type="term" value="P:L-amino acid transport"/>
    <property type="evidence" value="ECO:0007669"/>
    <property type="project" value="TreeGrafter"/>
</dbReference>
<evidence type="ECO:0000256" key="5">
    <source>
        <dbReference type="ARBA" id="ARBA00022970"/>
    </source>
</evidence>
<keyword evidence="4 7" id="KW-0067">ATP-binding</keyword>
<organism evidence="7 8">
    <name type="scientific">Aurantimonas aggregata</name>
    <dbReference type="NCBI Taxonomy" id="2047720"/>
    <lineage>
        <taxon>Bacteria</taxon>
        <taxon>Pseudomonadati</taxon>
        <taxon>Pseudomonadota</taxon>
        <taxon>Alphaproteobacteria</taxon>
        <taxon>Hyphomicrobiales</taxon>
        <taxon>Aurantimonadaceae</taxon>
        <taxon>Aurantimonas</taxon>
    </lineage>
</organism>
<dbReference type="RefSeq" id="WP_163043290.1">
    <property type="nucleotide sequence ID" value="NZ_JAAAMJ010000003.1"/>
</dbReference>
<dbReference type="InterPro" id="IPR052156">
    <property type="entry name" value="BCAA_Transport_ATP-bd_LivF"/>
</dbReference>
<dbReference type="Gene3D" id="3.40.50.300">
    <property type="entry name" value="P-loop containing nucleotide triphosphate hydrolases"/>
    <property type="match status" value="1"/>
</dbReference>
<dbReference type="SMART" id="SM00382">
    <property type="entry name" value="AAA"/>
    <property type="match status" value="1"/>
</dbReference>
<dbReference type="CDD" id="cd03224">
    <property type="entry name" value="ABC_TM1139_LivF_branched"/>
    <property type="match status" value="1"/>
</dbReference>
<accession>A0A6L9MFJ1</accession>
<name>A0A6L9MFJ1_9HYPH</name>
<sequence length="237" mass="25769">MTGSRLDISDLHVRFGQAHILQGVTLSLDGAPLSLIGRNGMGKSTLCHAVMGMVATQEGTVELDGTKLTGLGPNQVARKGVALVPQGRRMFPSLSVHEHLLLVARKGDHRWTIDRVYETFPRLFERRRNGGNQLSGGEQQMLAISRALLMNPRVVIMDEPSEGLAPVIVDHLIETLRQIAAEGMGVLLVEQNMRVATAVSDRVAIMVTGQIAATMPSRDLEADTDAQRRYLGVSHGH</sequence>
<dbReference type="PROSITE" id="PS50893">
    <property type="entry name" value="ABC_TRANSPORTER_2"/>
    <property type="match status" value="1"/>
</dbReference>
<evidence type="ECO:0000256" key="1">
    <source>
        <dbReference type="ARBA" id="ARBA00005417"/>
    </source>
</evidence>
<keyword evidence="8" id="KW-1185">Reference proteome</keyword>
<evidence type="ECO:0000313" key="7">
    <source>
        <dbReference type="EMBL" id="NDV86565.1"/>
    </source>
</evidence>
<dbReference type="Pfam" id="PF00005">
    <property type="entry name" value="ABC_tran"/>
    <property type="match status" value="1"/>
</dbReference>
<proteinExistence type="inferred from homology"/>
<evidence type="ECO:0000256" key="3">
    <source>
        <dbReference type="ARBA" id="ARBA00022741"/>
    </source>
</evidence>
<dbReference type="InterPro" id="IPR027417">
    <property type="entry name" value="P-loop_NTPase"/>
</dbReference>
<evidence type="ECO:0000256" key="2">
    <source>
        <dbReference type="ARBA" id="ARBA00022448"/>
    </source>
</evidence>
<evidence type="ECO:0000313" key="8">
    <source>
        <dbReference type="Proteomes" id="UP000476332"/>
    </source>
</evidence>
<reference evidence="7 8" key="1">
    <citation type="submission" date="2020-01" db="EMBL/GenBank/DDBJ databases">
        <title>Genomes of bacteria type strains.</title>
        <authorList>
            <person name="Chen J."/>
            <person name="Zhu S."/>
            <person name="Chen J."/>
        </authorList>
    </citation>
    <scope>NUCLEOTIDE SEQUENCE [LARGE SCALE GENOMIC DNA]</scope>
    <source>
        <strain evidence="7 8">KCTC 52919</strain>
    </source>
</reference>
<protein>
    <submittedName>
        <fullName evidence="7">ATP-binding cassette domain-containing protein</fullName>
    </submittedName>
</protein>
<dbReference type="Proteomes" id="UP000476332">
    <property type="component" value="Unassembled WGS sequence"/>
</dbReference>
<dbReference type="GO" id="GO:0016887">
    <property type="term" value="F:ATP hydrolysis activity"/>
    <property type="evidence" value="ECO:0007669"/>
    <property type="project" value="InterPro"/>
</dbReference>
<keyword evidence="3" id="KW-0547">Nucleotide-binding</keyword>
<dbReference type="InterPro" id="IPR017871">
    <property type="entry name" value="ABC_transporter-like_CS"/>
</dbReference>
<gene>
    <name evidence="7" type="ORF">GTW51_07615</name>
</gene>
<keyword evidence="5" id="KW-0029">Amino-acid transport</keyword>
<dbReference type="PANTHER" id="PTHR43820">
    <property type="entry name" value="HIGH-AFFINITY BRANCHED-CHAIN AMINO ACID TRANSPORT ATP-BINDING PROTEIN LIVF"/>
    <property type="match status" value="1"/>
</dbReference>
<dbReference type="GO" id="GO:0015658">
    <property type="term" value="F:branched-chain amino acid transmembrane transporter activity"/>
    <property type="evidence" value="ECO:0007669"/>
    <property type="project" value="TreeGrafter"/>
</dbReference>
<dbReference type="EMBL" id="JAAAMJ010000003">
    <property type="protein sequence ID" value="NDV86565.1"/>
    <property type="molecule type" value="Genomic_DNA"/>
</dbReference>
<dbReference type="InterPro" id="IPR003593">
    <property type="entry name" value="AAA+_ATPase"/>
</dbReference>
<dbReference type="GO" id="GO:0005524">
    <property type="term" value="F:ATP binding"/>
    <property type="evidence" value="ECO:0007669"/>
    <property type="project" value="UniProtKB-KW"/>
</dbReference>
<feature type="domain" description="ABC transporter" evidence="6">
    <location>
        <begin position="6"/>
        <end position="233"/>
    </location>
</feature>
<evidence type="ECO:0000256" key="4">
    <source>
        <dbReference type="ARBA" id="ARBA00022840"/>
    </source>
</evidence>
<dbReference type="InterPro" id="IPR003439">
    <property type="entry name" value="ABC_transporter-like_ATP-bd"/>
</dbReference>